<dbReference type="STRING" id="1118202.SAMN05443429_10375"/>
<sequence length="351" mass="39844">MRRSKLLKSKTARLGFLLIGQVVLFSALSLSEAAVGYFANFFHWQKGGHQRLFCGVPFSVGDALYFLCGFFLAICSVLLFLKKYRRSAISAILVFANAAYFLYTIFWGMLYHQKPIAEIGDAGSPPTSLLKNLAEKYLETCKRDRDKVKESVSGTMEIRDIEELKSEIILRQFFLKEDLQQKNTGIISIKPSLFRGIMSSTGILGYYNPFTAEAQYDPEMPHTMLAATLPHEAAHQLGYAREQEASFIGFLCGKDSQNAELRYTSGYFALKSLLNALADEEPEFVLNILSRYSPGMQRDRLAEIEFRERNQGPIARIFGFTNDFFLKSNRQDGSISYSYFVYLLVGYESDQ</sequence>
<accession>A0A1M6D0V2</accession>
<keyword evidence="1" id="KW-0472">Membrane</keyword>
<keyword evidence="3" id="KW-1185">Reference proteome</keyword>
<dbReference type="Proteomes" id="UP000184335">
    <property type="component" value="Unassembled WGS sequence"/>
</dbReference>
<dbReference type="AlphaFoldDB" id="A0A1M6D0V2"/>
<keyword evidence="1" id="KW-0812">Transmembrane</keyword>
<dbReference type="InterPro" id="IPR024294">
    <property type="entry name" value="DUF3810"/>
</dbReference>
<name>A0A1M6D0V2_9FLAO</name>
<keyword evidence="1" id="KW-1133">Transmembrane helix</keyword>
<dbReference type="OrthoDB" id="1048788at2"/>
<evidence type="ECO:0000313" key="3">
    <source>
        <dbReference type="Proteomes" id="UP000184335"/>
    </source>
</evidence>
<organism evidence="2 3">
    <name type="scientific">Cruoricaptor ignavus</name>
    <dbReference type="NCBI Taxonomy" id="1118202"/>
    <lineage>
        <taxon>Bacteria</taxon>
        <taxon>Pseudomonadati</taxon>
        <taxon>Bacteroidota</taxon>
        <taxon>Flavobacteriia</taxon>
        <taxon>Flavobacteriales</taxon>
        <taxon>Weeksellaceae</taxon>
        <taxon>Cruoricaptor</taxon>
    </lineage>
</organism>
<dbReference type="Pfam" id="PF12725">
    <property type="entry name" value="DUF3810"/>
    <property type="match status" value="1"/>
</dbReference>
<feature type="transmembrane region" description="Helical" evidence="1">
    <location>
        <begin position="63"/>
        <end position="81"/>
    </location>
</feature>
<reference evidence="2 3" key="1">
    <citation type="submission" date="2016-11" db="EMBL/GenBank/DDBJ databases">
        <authorList>
            <person name="Jaros S."/>
            <person name="Januszkiewicz K."/>
            <person name="Wedrychowicz H."/>
        </authorList>
    </citation>
    <scope>NUCLEOTIDE SEQUENCE [LARGE SCALE GENOMIC DNA]</scope>
    <source>
        <strain evidence="2 3">DSM 25479</strain>
    </source>
</reference>
<evidence type="ECO:0000256" key="1">
    <source>
        <dbReference type="SAM" id="Phobius"/>
    </source>
</evidence>
<gene>
    <name evidence="2" type="ORF">SAMN05443429_10375</name>
</gene>
<evidence type="ECO:0000313" key="2">
    <source>
        <dbReference type="EMBL" id="SHI66839.1"/>
    </source>
</evidence>
<proteinExistence type="predicted"/>
<feature type="transmembrane region" description="Helical" evidence="1">
    <location>
        <begin position="88"/>
        <end position="110"/>
    </location>
</feature>
<protein>
    <recommendedName>
        <fullName evidence="4">DUF3810 domain-containing protein</fullName>
    </recommendedName>
</protein>
<dbReference type="RefSeq" id="WP_073178775.1">
    <property type="nucleotide sequence ID" value="NZ_FQYI01000003.1"/>
</dbReference>
<evidence type="ECO:0008006" key="4">
    <source>
        <dbReference type="Google" id="ProtNLM"/>
    </source>
</evidence>
<dbReference type="EMBL" id="FQYI01000003">
    <property type="protein sequence ID" value="SHI66839.1"/>
    <property type="molecule type" value="Genomic_DNA"/>
</dbReference>